<keyword evidence="4" id="KW-1185">Reference proteome</keyword>
<accession>A0A6I5L3U3</accession>
<dbReference type="Pfam" id="PF06713">
    <property type="entry name" value="bPH_4"/>
    <property type="match status" value="1"/>
</dbReference>
<dbReference type="InterPro" id="IPR009589">
    <property type="entry name" value="PH_YyaB-like"/>
</dbReference>
<dbReference type="EMBL" id="JAAAMI010000007">
    <property type="protein sequence ID" value="NDV44361.1"/>
    <property type="molecule type" value="Genomic_DNA"/>
</dbReference>
<protein>
    <recommendedName>
        <fullName evidence="2">Uncharacterized protein YyaB-like PH domain-containing protein</fullName>
    </recommendedName>
</protein>
<feature type="transmembrane region" description="Helical" evidence="1">
    <location>
        <begin position="40"/>
        <end position="58"/>
    </location>
</feature>
<keyword evidence="1" id="KW-1133">Transmembrane helix</keyword>
<sequence length="142" mass="16157">MKFNSRKDILFSSIIIGVVLLILILISSDILSGDVGSLDYFALTMALGVIFLLLWMYFGTRYELAADGLVYQCGPMRGKISYDRIREIVKGKTLWVGLKPATARKGLIVKFDRFDEIYISPDTNERFIEKILEKNPNIKISE</sequence>
<comment type="caution">
    <text evidence="3">The sequence shown here is derived from an EMBL/GenBank/DDBJ whole genome shotgun (WGS) entry which is preliminary data.</text>
</comment>
<evidence type="ECO:0000313" key="4">
    <source>
        <dbReference type="Proteomes" id="UP000468707"/>
    </source>
</evidence>
<name>A0A6I5L3U3_9FLAO</name>
<feature type="domain" description="Uncharacterized protein YyaB-like PH" evidence="2">
    <location>
        <begin position="60"/>
        <end position="135"/>
    </location>
</feature>
<reference evidence="3 4" key="1">
    <citation type="submission" date="2020-01" db="EMBL/GenBank/DDBJ databases">
        <title>Muricauda sediminis sp.nov. 40Bstr401.</title>
        <authorList>
            <person name="Xue Z."/>
            <person name="Zhu S."/>
            <person name="Ren N."/>
            <person name="Chen T."/>
            <person name="Chen X."/>
            <person name="Chen J."/>
            <person name="Yang J."/>
        </authorList>
    </citation>
    <scope>NUCLEOTIDE SEQUENCE [LARGE SCALE GENOMIC DNA]</scope>
    <source>
        <strain evidence="3 4">40Bstr401</strain>
    </source>
</reference>
<evidence type="ECO:0000256" key="1">
    <source>
        <dbReference type="SAM" id="Phobius"/>
    </source>
</evidence>
<keyword evidence="1" id="KW-0472">Membrane</keyword>
<dbReference type="GO" id="GO:0030153">
    <property type="term" value="P:bacteriocin immunity"/>
    <property type="evidence" value="ECO:0007669"/>
    <property type="project" value="InterPro"/>
</dbReference>
<dbReference type="RefSeq" id="WP_163635798.1">
    <property type="nucleotide sequence ID" value="NZ_JAAAMI010000007.1"/>
</dbReference>
<organism evidence="3 4">
    <name type="scientific">Flagellimonas sediminis</name>
    <dbReference type="NCBI Taxonomy" id="2696468"/>
    <lineage>
        <taxon>Bacteria</taxon>
        <taxon>Pseudomonadati</taxon>
        <taxon>Bacteroidota</taxon>
        <taxon>Flavobacteriia</taxon>
        <taxon>Flavobacteriales</taxon>
        <taxon>Flavobacteriaceae</taxon>
        <taxon>Flagellimonas</taxon>
    </lineage>
</organism>
<evidence type="ECO:0000259" key="2">
    <source>
        <dbReference type="Pfam" id="PF06713"/>
    </source>
</evidence>
<keyword evidence="1" id="KW-0812">Transmembrane</keyword>
<dbReference type="Proteomes" id="UP000468707">
    <property type="component" value="Unassembled WGS sequence"/>
</dbReference>
<evidence type="ECO:0000313" key="3">
    <source>
        <dbReference type="EMBL" id="NDV44361.1"/>
    </source>
</evidence>
<feature type="transmembrane region" description="Helical" evidence="1">
    <location>
        <begin position="9"/>
        <end position="28"/>
    </location>
</feature>
<proteinExistence type="predicted"/>
<gene>
    <name evidence="3" type="ORF">GTK07_13595</name>
</gene>
<dbReference type="AlphaFoldDB" id="A0A6I5L3U3"/>